<keyword evidence="2" id="KW-1185">Reference proteome</keyword>
<reference evidence="2" key="1">
    <citation type="journal article" date="2019" name="PLoS Negl. Trop. Dis.">
        <title>Revisiting the worldwide diversity of Leptospira species in the environment.</title>
        <authorList>
            <person name="Vincent A.T."/>
            <person name="Schiettekatte O."/>
            <person name="Bourhy P."/>
            <person name="Veyrier F.J."/>
            <person name="Picardeau M."/>
        </authorList>
    </citation>
    <scope>NUCLEOTIDE SEQUENCE [LARGE SCALE GENOMIC DNA]</scope>
    <source>
        <strain evidence="2">201800272</strain>
    </source>
</reference>
<comment type="caution">
    <text evidence="1">The sequence shown here is derived from an EMBL/GenBank/DDBJ whole genome shotgun (WGS) entry which is preliminary data.</text>
</comment>
<sequence length="198" mass="23125">MVSVYILLIGLIIFFHEWKKQRLSILRRELFAQRDELLFFWSDNNLDFESKTYVHVESYINSLIRYSNRISLTRIFIFRFLLFLNYPGYRITSKFIVEMIECVENEKDQKVKEALGSIFFEVDKSISKFIAVTKPMMGIYSGAIFIFNSFIKIAQLSSKGFDNVYNNLIDDTIKALKPLTSTIETNANDTLGSYLVKA</sequence>
<dbReference type="Proteomes" id="UP000298200">
    <property type="component" value="Unassembled WGS sequence"/>
</dbReference>
<proteinExistence type="predicted"/>
<dbReference type="EMBL" id="RQFU01000020">
    <property type="protein sequence ID" value="TGL17913.1"/>
    <property type="molecule type" value="Genomic_DNA"/>
</dbReference>
<protein>
    <submittedName>
        <fullName evidence="1">Uncharacterized protein</fullName>
    </submittedName>
</protein>
<name>A0ABY2LXX4_9LEPT</name>
<gene>
    <name evidence="1" type="ORF">EHQ46_15770</name>
</gene>
<dbReference type="RefSeq" id="WP_135636935.1">
    <property type="nucleotide sequence ID" value="NZ_RQFU01000020.1"/>
</dbReference>
<evidence type="ECO:0000313" key="1">
    <source>
        <dbReference type="EMBL" id="TGL17913.1"/>
    </source>
</evidence>
<organism evidence="1 2">
    <name type="scientific">Leptospira yanagawae</name>
    <dbReference type="NCBI Taxonomy" id="293069"/>
    <lineage>
        <taxon>Bacteria</taxon>
        <taxon>Pseudomonadati</taxon>
        <taxon>Spirochaetota</taxon>
        <taxon>Spirochaetia</taxon>
        <taxon>Leptospirales</taxon>
        <taxon>Leptospiraceae</taxon>
        <taxon>Leptospira</taxon>
    </lineage>
</organism>
<evidence type="ECO:0000313" key="2">
    <source>
        <dbReference type="Proteomes" id="UP000298200"/>
    </source>
</evidence>
<accession>A0ABY2LXX4</accession>